<evidence type="ECO:0000313" key="1">
    <source>
        <dbReference type="EMBL" id="CAG5121722.1"/>
    </source>
</evidence>
<feature type="non-terminal residue" evidence="1">
    <location>
        <position position="1"/>
    </location>
</feature>
<evidence type="ECO:0008006" key="3">
    <source>
        <dbReference type="Google" id="ProtNLM"/>
    </source>
</evidence>
<dbReference type="AlphaFoldDB" id="A0A8S3Z2Y2"/>
<sequence length="191" mass="21694">LLESSRILYLSVMLNTSILMRLPVLCLLETCWGQFDSFDFGIPPIRAAIEPVDSLVFIGETLKIQCRLTNSVFPVSPEDMYFEMTPHFKDLTWIVPTENVTVVDDGIFAYVKITDDYSNFTSVSCLSKNDTEPLASVYIHAEKPIKNITNMSAVYYYNRDLELTWSLGETYLCDDCINVTVDYSAIVPPNE</sequence>
<dbReference type="EMBL" id="CAJHNH020001147">
    <property type="protein sequence ID" value="CAG5121722.1"/>
    <property type="molecule type" value="Genomic_DNA"/>
</dbReference>
<feature type="non-terminal residue" evidence="1">
    <location>
        <position position="191"/>
    </location>
</feature>
<name>A0A8S3Z2Y2_9EUPU</name>
<evidence type="ECO:0000313" key="2">
    <source>
        <dbReference type="Proteomes" id="UP000678393"/>
    </source>
</evidence>
<dbReference type="Proteomes" id="UP000678393">
    <property type="component" value="Unassembled WGS sequence"/>
</dbReference>
<proteinExistence type="predicted"/>
<dbReference type="OrthoDB" id="6142965at2759"/>
<comment type="caution">
    <text evidence="1">The sequence shown here is derived from an EMBL/GenBank/DDBJ whole genome shotgun (WGS) entry which is preliminary data.</text>
</comment>
<gene>
    <name evidence="1" type="ORF">CUNI_LOCUS7280</name>
</gene>
<reference evidence="1" key="1">
    <citation type="submission" date="2021-04" db="EMBL/GenBank/DDBJ databases">
        <authorList>
            <consortium name="Molecular Ecology Group"/>
        </authorList>
    </citation>
    <scope>NUCLEOTIDE SEQUENCE</scope>
</reference>
<accession>A0A8S3Z2Y2</accession>
<keyword evidence="2" id="KW-1185">Reference proteome</keyword>
<organism evidence="1 2">
    <name type="scientific">Candidula unifasciata</name>
    <dbReference type="NCBI Taxonomy" id="100452"/>
    <lineage>
        <taxon>Eukaryota</taxon>
        <taxon>Metazoa</taxon>
        <taxon>Spiralia</taxon>
        <taxon>Lophotrochozoa</taxon>
        <taxon>Mollusca</taxon>
        <taxon>Gastropoda</taxon>
        <taxon>Heterobranchia</taxon>
        <taxon>Euthyneura</taxon>
        <taxon>Panpulmonata</taxon>
        <taxon>Eupulmonata</taxon>
        <taxon>Stylommatophora</taxon>
        <taxon>Helicina</taxon>
        <taxon>Helicoidea</taxon>
        <taxon>Geomitridae</taxon>
        <taxon>Candidula</taxon>
    </lineage>
</organism>
<protein>
    <recommendedName>
        <fullName evidence="3">Ig-like domain-containing protein</fullName>
    </recommendedName>
</protein>